<gene>
    <name evidence="9" type="ORF">SAMN04488113_11119</name>
</gene>
<dbReference type="Proteomes" id="UP000198564">
    <property type="component" value="Unassembled WGS sequence"/>
</dbReference>
<dbReference type="Pfam" id="PF04066">
    <property type="entry name" value="MrpF_PhaF"/>
    <property type="match status" value="1"/>
</dbReference>
<dbReference type="EMBL" id="FNYW01000011">
    <property type="protein sequence ID" value="SEI69080.1"/>
    <property type="molecule type" value="Genomic_DNA"/>
</dbReference>
<evidence type="ECO:0000256" key="8">
    <source>
        <dbReference type="SAM" id="Phobius"/>
    </source>
</evidence>
<dbReference type="STRING" id="1130080.SAMN04488113_11119"/>
<dbReference type="GO" id="GO:0015385">
    <property type="term" value="F:sodium:proton antiporter activity"/>
    <property type="evidence" value="ECO:0007669"/>
    <property type="project" value="TreeGrafter"/>
</dbReference>
<evidence type="ECO:0000256" key="2">
    <source>
        <dbReference type="ARBA" id="ARBA00009212"/>
    </source>
</evidence>
<evidence type="ECO:0000256" key="1">
    <source>
        <dbReference type="ARBA" id="ARBA00004651"/>
    </source>
</evidence>
<dbReference type="AlphaFoldDB" id="A0A1H6SYK4"/>
<accession>A0A1H6SYK4</accession>
<keyword evidence="10" id="KW-1185">Reference proteome</keyword>
<keyword evidence="5 8" id="KW-0812">Transmembrane</keyword>
<name>A0A1H6SYK4_9LACT</name>
<feature type="transmembrane region" description="Helical" evidence="8">
    <location>
        <begin position="6"/>
        <end position="24"/>
    </location>
</feature>
<organism evidence="9 10">
    <name type="scientific">Alkalibacterium gilvum</name>
    <dbReference type="NCBI Taxonomy" id="1130080"/>
    <lineage>
        <taxon>Bacteria</taxon>
        <taxon>Bacillati</taxon>
        <taxon>Bacillota</taxon>
        <taxon>Bacilli</taxon>
        <taxon>Lactobacillales</taxon>
        <taxon>Carnobacteriaceae</taxon>
        <taxon>Alkalibacterium</taxon>
    </lineage>
</organism>
<keyword evidence="6 8" id="KW-1133">Transmembrane helix</keyword>
<evidence type="ECO:0000256" key="3">
    <source>
        <dbReference type="ARBA" id="ARBA00022448"/>
    </source>
</evidence>
<evidence type="ECO:0000256" key="5">
    <source>
        <dbReference type="ARBA" id="ARBA00022692"/>
    </source>
</evidence>
<reference evidence="10" key="1">
    <citation type="submission" date="2016-10" db="EMBL/GenBank/DDBJ databases">
        <authorList>
            <person name="Varghese N."/>
            <person name="Submissions S."/>
        </authorList>
    </citation>
    <scope>NUCLEOTIDE SEQUENCE [LARGE SCALE GENOMIC DNA]</scope>
    <source>
        <strain evidence="10">DSM 25751</strain>
    </source>
</reference>
<evidence type="ECO:0000313" key="10">
    <source>
        <dbReference type="Proteomes" id="UP000198564"/>
    </source>
</evidence>
<protein>
    <submittedName>
        <fullName evidence="9">Multicomponent Na+:H+ antiporter subunit F</fullName>
    </submittedName>
</protein>
<dbReference type="OrthoDB" id="9799958at2"/>
<feature type="transmembrane region" description="Helical" evidence="8">
    <location>
        <begin position="58"/>
        <end position="80"/>
    </location>
</feature>
<dbReference type="PANTHER" id="PTHR34702:SF1">
    <property type="entry name" value="NA(+)_H(+) ANTIPORTER SUBUNIT F"/>
    <property type="match status" value="1"/>
</dbReference>
<dbReference type="PANTHER" id="PTHR34702">
    <property type="entry name" value="NA(+)/H(+) ANTIPORTER SUBUNIT F1"/>
    <property type="match status" value="1"/>
</dbReference>
<sequence>MNFDEMVLIVVAILSVFELGRVLIGPTIYDRMLGFAVFSSKVIVTAVIIGVINERTFFLDIALIYGVLGFISTIMLSRFVERRGDI</sequence>
<dbReference type="RefSeq" id="WP_091633942.1">
    <property type="nucleotide sequence ID" value="NZ_FNYW01000011.1"/>
</dbReference>
<proteinExistence type="inferred from homology"/>
<evidence type="ECO:0000256" key="7">
    <source>
        <dbReference type="ARBA" id="ARBA00023136"/>
    </source>
</evidence>
<keyword evidence="3" id="KW-0813">Transport</keyword>
<comment type="subcellular location">
    <subcellularLocation>
        <location evidence="1">Cell membrane</location>
        <topology evidence="1">Multi-pass membrane protein</topology>
    </subcellularLocation>
</comment>
<evidence type="ECO:0000256" key="6">
    <source>
        <dbReference type="ARBA" id="ARBA00022989"/>
    </source>
</evidence>
<feature type="transmembrane region" description="Helical" evidence="8">
    <location>
        <begin position="33"/>
        <end position="52"/>
    </location>
</feature>
<evidence type="ECO:0000313" key="9">
    <source>
        <dbReference type="EMBL" id="SEI69080.1"/>
    </source>
</evidence>
<evidence type="ECO:0000256" key="4">
    <source>
        <dbReference type="ARBA" id="ARBA00022475"/>
    </source>
</evidence>
<dbReference type="InterPro" id="IPR007208">
    <property type="entry name" value="MrpF/PhaF-like"/>
</dbReference>
<dbReference type="GO" id="GO:0005886">
    <property type="term" value="C:plasma membrane"/>
    <property type="evidence" value="ECO:0007669"/>
    <property type="project" value="UniProtKB-SubCell"/>
</dbReference>
<comment type="similarity">
    <text evidence="2">Belongs to the CPA3 antiporters (TC 2.A.63) subunit F family.</text>
</comment>
<keyword evidence="7 8" id="KW-0472">Membrane</keyword>
<keyword evidence="4" id="KW-1003">Cell membrane</keyword>